<evidence type="ECO:0000313" key="1">
    <source>
        <dbReference type="EMBL" id="KAG4303789.1"/>
    </source>
</evidence>
<name>A0ACB7C843_9ASCO</name>
<keyword evidence="2" id="KW-1185">Reference proteome</keyword>
<protein>
    <submittedName>
        <fullName evidence="1">Uncharacterized protein</fullName>
    </submittedName>
</protein>
<accession>A0ACB7C843</accession>
<dbReference type="Proteomes" id="UP000768646">
    <property type="component" value="Unassembled WGS sequence"/>
</dbReference>
<dbReference type="EMBL" id="JABTEG010000024">
    <property type="protein sequence ID" value="KAG4303789.1"/>
    <property type="molecule type" value="Genomic_DNA"/>
</dbReference>
<comment type="caution">
    <text evidence="1">The sequence shown here is derived from an EMBL/GenBank/DDBJ whole genome shotgun (WGS) entry which is preliminary data.</text>
</comment>
<sequence>MDALTVGEEEEKKAYFCEEKAEESDVLERIRRILSEAFDHLSSYDPVSMRDGQRSIEELMAELCLGGRSGLEEFCKLQDGFELNVATQLIACLERLLGKETNHPISSHICHTLELLQGSLLLHPASRSLFTRHINMNILLDLLEPQSEPDVHIATLATLVAALVDRWDNVRVFESLDGLASVASLMKSKTSTQKVKLKIAEFLYFYLIPEPVFSGPVTNKKLDIRRSTEEKESMLAKYLHNVRSLVKDLQEFTPFGEL</sequence>
<gene>
    <name evidence="1" type="ORF">PORY_002814</name>
</gene>
<proteinExistence type="predicted"/>
<organism evidence="1 2">
    <name type="scientific">Pneumocystis oryctolagi</name>
    <dbReference type="NCBI Taxonomy" id="42067"/>
    <lineage>
        <taxon>Eukaryota</taxon>
        <taxon>Fungi</taxon>
        <taxon>Dikarya</taxon>
        <taxon>Ascomycota</taxon>
        <taxon>Taphrinomycotina</taxon>
        <taxon>Pneumocystomycetes</taxon>
        <taxon>Pneumocystaceae</taxon>
        <taxon>Pneumocystis</taxon>
    </lineage>
</organism>
<reference evidence="1 2" key="1">
    <citation type="journal article" date="2021" name="Commun. Biol.">
        <title>Genomic insights into the host specific adaptation of the Pneumocystis genus.</title>
        <authorList>
            <person name="Cisse O.H."/>
            <person name="Ma L."/>
            <person name="Dekker J.P."/>
            <person name="Khil P.P."/>
            <person name="Youn J.-H."/>
            <person name="Brenchley J.M."/>
            <person name="Blair R."/>
            <person name="Pahar B."/>
            <person name="Chabe M."/>
            <person name="Van Rompay K.K.A."/>
            <person name="Keesler R."/>
            <person name="Sukura A."/>
            <person name="Hirsch V."/>
            <person name="Kutty G."/>
            <person name="Liu Y."/>
            <person name="Peng L."/>
            <person name="Chen J."/>
            <person name="Song J."/>
            <person name="Weissenbacher-Lang C."/>
            <person name="Xu J."/>
            <person name="Upham N.S."/>
            <person name="Stajich J.E."/>
            <person name="Cuomo C.A."/>
            <person name="Cushion M.T."/>
            <person name="Kovacs J.A."/>
        </authorList>
    </citation>
    <scope>NUCLEOTIDE SEQUENCE [LARGE SCALE GENOMIC DNA]</scope>
    <source>
        <strain evidence="1 2">RABM</strain>
    </source>
</reference>
<evidence type="ECO:0000313" key="2">
    <source>
        <dbReference type="Proteomes" id="UP000768646"/>
    </source>
</evidence>